<evidence type="ECO:0000313" key="6">
    <source>
        <dbReference type="Proteomes" id="UP000010422"/>
    </source>
</evidence>
<keyword evidence="2" id="KW-0396">Initiation factor</keyword>
<evidence type="ECO:0000256" key="2">
    <source>
        <dbReference type="ARBA" id="ARBA00022540"/>
    </source>
</evidence>
<evidence type="ECO:0000256" key="1">
    <source>
        <dbReference type="ARBA" id="ARBA00022490"/>
    </source>
</evidence>
<dbReference type="STRING" id="1209962.L0PC39"/>
<gene>
    <name evidence="5" type="ORF">PNEJI1_003454</name>
</gene>
<dbReference type="InterPro" id="IPR007783">
    <property type="entry name" value="eIF3d"/>
</dbReference>
<organism evidence="6">
    <name type="scientific">Pneumocystis jirovecii</name>
    <name type="common">Human pneumocystis pneumonia agent</name>
    <dbReference type="NCBI Taxonomy" id="42068"/>
    <lineage>
        <taxon>Eukaryota</taxon>
        <taxon>Fungi</taxon>
        <taxon>Dikarya</taxon>
        <taxon>Ascomycota</taxon>
        <taxon>Taphrinomycotina</taxon>
        <taxon>Pneumocystomycetes</taxon>
        <taxon>Pneumocystaceae</taxon>
        <taxon>Pneumocystis</taxon>
    </lineage>
</organism>
<protein>
    <recommendedName>
        <fullName evidence="7">Eukaryotic translation initiation factor 3 subunit D</fullName>
    </recommendedName>
</protein>
<evidence type="ECO:0000313" key="5">
    <source>
        <dbReference type="EMBL" id="CCJ29908.1"/>
    </source>
</evidence>
<dbReference type="PANTHER" id="PTHR12399">
    <property type="entry name" value="EUKARYOTIC TRANSLATION INITIATION FACTOR 3 SUBUNIT 7"/>
    <property type="match status" value="1"/>
</dbReference>
<keyword evidence="1" id="KW-0963">Cytoplasm</keyword>
<reference evidence="5 6" key="1">
    <citation type="journal article" date="2012" name="MBio">
        <title>De novo assembly of the Pneumocystis jirovecii genome from a single bronchoalveolar lavage fluid specimen from a patient.</title>
        <authorList>
            <person name="Cisse O.H."/>
            <person name="Pagni M."/>
            <person name="Hauser P.M."/>
        </authorList>
    </citation>
    <scope>NUCLEOTIDE SEQUENCE [LARGE SCALE GENOMIC DNA]</scope>
    <source>
        <strain evidence="5 6">SE8</strain>
    </source>
</reference>
<keyword evidence="4" id="KW-0648">Protein biosynthesis</keyword>
<evidence type="ECO:0008006" key="7">
    <source>
        <dbReference type="Google" id="ProtNLM"/>
    </source>
</evidence>
<dbReference type="Pfam" id="PF05091">
    <property type="entry name" value="eIF-3_zeta"/>
    <property type="match status" value="1"/>
</dbReference>
<dbReference type="VEuPathDB" id="FungiDB:PNEJI1_003454"/>
<dbReference type="GO" id="GO:0005852">
    <property type="term" value="C:eukaryotic translation initiation factor 3 complex"/>
    <property type="evidence" value="ECO:0007669"/>
    <property type="project" value="InterPro"/>
</dbReference>
<dbReference type="PANTHER" id="PTHR12399:SF0">
    <property type="entry name" value="EUKARYOTIC TRANSLATION INITIATION FACTOR 3 SUBUNIT D"/>
    <property type="match status" value="1"/>
</dbReference>
<accession>L0PC39</accession>
<dbReference type="InParanoid" id="L0PC39"/>
<dbReference type="GO" id="GO:0003743">
    <property type="term" value="F:translation initiation factor activity"/>
    <property type="evidence" value="ECO:0007669"/>
    <property type="project" value="UniProtKB-KW"/>
</dbReference>
<evidence type="ECO:0000256" key="3">
    <source>
        <dbReference type="ARBA" id="ARBA00022884"/>
    </source>
</evidence>
<proteinExistence type="predicted"/>
<dbReference type="AlphaFoldDB" id="L0PC39"/>
<dbReference type="Proteomes" id="UP000010422">
    <property type="component" value="Unassembled WGS sequence"/>
</dbReference>
<name>L0PC39_PNEJI</name>
<dbReference type="EMBL" id="CAKM01000223">
    <property type="protein sequence ID" value="CCJ29908.1"/>
    <property type="molecule type" value="Genomic_DNA"/>
</dbReference>
<sequence length="139" mass="15595">MNLIRELRGAGGSLDWRSKLDTQRGALARWAIQCILAGSQLMKLGRANPRDVQRHVILGVAGYKPKEFILQMNLSLSNAWGIVRTIIDLCLSMPEGKYVLVKDPNKSIIRLYKVPSSTFEETNDPNLDDPLVFADINDE</sequence>
<keyword evidence="3" id="KW-0694">RNA-binding</keyword>
<comment type="caution">
    <text evidence="5">The sequence shown here is derived from an EMBL/GenBank/DDBJ whole genome shotgun (WGS) entry which is preliminary data.</text>
</comment>
<dbReference type="GO" id="GO:0003723">
    <property type="term" value="F:RNA binding"/>
    <property type="evidence" value="ECO:0007669"/>
    <property type="project" value="UniProtKB-KW"/>
</dbReference>
<evidence type="ECO:0000256" key="4">
    <source>
        <dbReference type="ARBA" id="ARBA00022917"/>
    </source>
</evidence>